<evidence type="ECO:0000313" key="1">
    <source>
        <dbReference type="EMBL" id="AIF13176.1"/>
    </source>
</evidence>
<proteinExistence type="predicted"/>
<name>A0A075H9E5_9EURY</name>
<accession>A0A075H9E5</accession>
<reference evidence="1" key="1">
    <citation type="journal article" date="2014" name="Genome Biol. Evol.">
        <title>Pangenome evidence for extensive interdomain horizontal transfer affecting lineage core and shell genes in uncultured planktonic thaumarchaeota and euryarchaeota.</title>
        <authorList>
            <person name="Deschamps P."/>
            <person name="Zivanovic Y."/>
            <person name="Moreira D."/>
            <person name="Rodriguez-Valera F."/>
            <person name="Lopez-Garcia P."/>
        </authorList>
    </citation>
    <scope>NUCLEOTIDE SEQUENCE</scope>
</reference>
<sequence length="121" mass="13949">MLPTQYFNVSDWINCGTCDQQFEINQIFHRELGYCSRCRRDMTAPDLELLCAAEGAIAGYGDGRISRSDIQDILGIVHDTGWFSLVEKATLEHIHDNYRFTKAAERIYRSELEAWPKNSKD</sequence>
<dbReference type="EMBL" id="KF900965">
    <property type="protein sequence ID" value="AIF13176.1"/>
    <property type="molecule type" value="Genomic_DNA"/>
</dbReference>
<dbReference type="AlphaFoldDB" id="A0A075H9E5"/>
<protein>
    <submittedName>
        <fullName evidence="1">Uncharacterized protein</fullName>
    </submittedName>
</protein>
<organism evidence="1">
    <name type="scientific">uncultured marine group II/III euryarchaeote KM3_60_A11</name>
    <dbReference type="NCBI Taxonomy" id="1456469"/>
    <lineage>
        <taxon>Archaea</taxon>
        <taxon>Methanobacteriati</taxon>
        <taxon>Methanobacteriota</taxon>
        <taxon>environmental samples</taxon>
    </lineage>
</organism>